<dbReference type="NCBIfam" id="TIGR01135">
    <property type="entry name" value="glmS"/>
    <property type="match status" value="1"/>
</dbReference>
<keyword evidence="6 10" id="KW-0032">Aminotransferase</keyword>
<dbReference type="SUPFAM" id="SSF53697">
    <property type="entry name" value="SIS domain"/>
    <property type="match status" value="1"/>
</dbReference>
<dbReference type="InterPro" id="IPR029055">
    <property type="entry name" value="Ntn_hydrolases_N"/>
</dbReference>
<accession>A0A2N7JK18</accession>
<dbReference type="InterPro" id="IPR017932">
    <property type="entry name" value="GATase_2_dom"/>
</dbReference>
<dbReference type="GO" id="GO:0005975">
    <property type="term" value="P:carbohydrate metabolic process"/>
    <property type="evidence" value="ECO:0007669"/>
    <property type="project" value="UniProtKB-UniRule"/>
</dbReference>
<evidence type="ECO:0000259" key="12">
    <source>
        <dbReference type="PROSITE" id="PS51464"/>
    </source>
</evidence>
<dbReference type="SUPFAM" id="SSF56235">
    <property type="entry name" value="N-terminal nucleophile aminohydrolases (Ntn hydrolases)"/>
    <property type="match status" value="1"/>
</dbReference>
<reference evidence="14" key="2">
    <citation type="submission" date="2016-07" db="EMBL/GenBank/DDBJ databases">
        <authorList>
            <person name="Wan K."/>
            <person name="Booth B."/>
            <person name="Spirohn K."/>
            <person name="Hao T."/>
            <person name="Hu Y."/>
            <person name="Calderwood M."/>
            <person name="Hill D."/>
            <person name="Mohr S."/>
            <person name="Vidal M."/>
            <person name="Celniker S."/>
            <person name="Perrimon N."/>
        </authorList>
    </citation>
    <scope>NUCLEOTIDE SEQUENCE</scope>
    <source>
        <strain evidence="14">10N.261.48.B5</strain>
        <strain evidence="13">10N.286.54.F3</strain>
    </source>
</reference>
<evidence type="ECO:0000259" key="11">
    <source>
        <dbReference type="PROSITE" id="PS51278"/>
    </source>
</evidence>
<organism evidence="14 16">
    <name type="scientific">Vibrio splendidus</name>
    <dbReference type="NCBI Taxonomy" id="29497"/>
    <lineage>
        <taxon>Bacteria</taxon>
        <taxon>Pseudomonadati</taxon>
        <taxon>Pseudomonadota</taxon>
        <taxon>Gammaproteobacteria</taxon>
        <taxon>Vibrionales</taxon>
        <taxon>Vibrionaceae</taxon>
        <taxon>Vibrio</taxon>
    </lineage>
</organism>
<dbReference type="GO" id="GO:0006487">
    <property type="term" value="P:protein N-linked glycosylation"/>
    <property type="evidence" value="ECO:0007669"/>
    <property type="project" value="TreeGrafter"/>
</dbReference>
<dbReference type="Pfam" id="PF01380">
    <property type="entry name" value="SIS"/>
    <property type="match status" value="2"/>
</dbReference>
<evidence type="ECO:0000256" key="4">
    <source>
        <dbReference type="ARBA" id="ARBA00016090"/>
    </source>
</evidence>
<dbReference type="Proteomes" id="UP000235405">
    <property type="component" value="Unassembled WGS sequence"/>
</dbReference>
<comment type="catalytic activity">
    <reaction evidence="1 10">
        <text>D-fructose 6-phosphate + L-glutamine = D-glucosamine 6-phosphate + L-glutamate</text>
        <dbReference type="Rhea" id="RHEA:13237"/>
        <dbReference type="ChEBI" id="CHEBI:29985"/>
        <dbReference type="ChEBI" id="CHEBI:58359"/>
        <dbReference type="ChEBI" id="CHEBI:58725"/>
        <dbReference type="ChEBI" id="CHEBI:61527"/>
        <dbReference type="EC" id="2.6.1.16"/>
    </reaction>
</comment>
<evidence type="ECO:0000256" key="10">
    <source>
        <dbReference type="HAMAP-Rule" id="MF_00164"/>
    </source>
</evidence>
<dbReference type="PROSITE" id="PS51464">
    <property type="entry name" value="SIS"/>
    <property type="match status" value="2"/>
</dbReference>
<gene>
    <name evidence="10" type="primary">glmS</name>
    <name evidence="14" type="ORF">BCT54_01645</name>
    <name evidence="13" type="ORF">BCV19_05930</name>
</gene>
<evidence type="ECO:0000256" key="1">
    <source>
        <dbReference type="ARBA" id="ARBA00001031"/>
    </source>
</evidence>
<dbReference type="PANTHER" id="PTHR10937">
    <property type="entry name" value="GLUCOSAMINE--FRUCTOSE-6-PHOSPHATE AMINOTRANSFERASE, ISOMERIZING"/>
    <property type="match status" value="1"/>
</dbReference>
<dbReference type="CDD" id="cd00714">
    <property type="entry name" value="GFAT"/>
    <property type="match status" value="1"/>
</dbReference>
<keyword evidence="8" id="KW-0677">Repeat</keyword>
<dbReference type="InterPro" id="IPR005855">
    <property type="entry name" value="GFAT"/>
</dbReference>
<dbReference type="NCBIfam" id="NF001484">
    <property type="entry name" value="PRK00331.1"/>
    <property type="match status" value="1"/>
</dbReference>
<evidence type="ECO:0000256" key="9">
    <source>
        <dbReference type="ARBA" id="ARBA00022962"/>
    </source>
</evidence>
<dbReference type="InterPro" id="IPR035466">
    <property type="entry name" value="GlmS/AgaS_SIS"/>
</dbReference>
<dbReference type="EC" id="2.6.1.16" evidence="3 10"/>
<evidence type="ECO:0000256" key="3">
    <source>
        <dbReference type="ARBA" id="ARBA00012916"/>
    </source>
</evidence>
<dbReference type="EMBL" id="MCZF01000294">
    <property type="protein sequence ID" value="PMM40973.1"/>
    <property type="molecule type" value="Genomic_DNA"/>
</dbReference>
<feature type="domain" description="SIS" evidence="12">
    <location>
        <begin position="286"/>
        <end position="426"/>
    </location>
</feature>
<dbReference type="HAMAP" id="MF_00164">
    <property type="entry name" value="GlmS"/>
    <property type="match status" value="1"/>
</dbReference>
<dbReference type="Proteomes" id="UP000235533">
    <property type="component" value="Unassembled WGS sequence"/>
</dbReference>
<feature type="active site" description="For Fru-6P isomerization activity" evidence="10">
    <location>
        <position position="605"/>
    </location>
</feature>
<dbReference type="InterPro" id="IPR001347">
    <property type="entry name" value="SIS_dom"/>
</dbReference>
<dbReference type="CDD" id="cd05009">
    <property type="entry name" value="SIS_GlmS_GlmD_2"/>
    <property type="match status" value="1"/>
</dbReference>
<dbReference type="FunFam" id="3.60.20.10:FF:000006">
    <property type="entry name" value="Glutamine--fructose-6-phosphate aminotransferase [isomerizing]"/>
    <property type="match status" value="1"/>
</dbReference>
<evidence type="ECO:0000256" key="5">
    <source>
        <dbReference type="ARBA" id="ARBA00022490"/>
    </source>
</evidence>
<dbReference type="PANTHER" id="PTHR10937:SF0">
    <property type="entry name" value="GLUTAMINE--FRUCTOSE-6-PHOSPHATE TRANSAMINASE (ISOMERIZING)"/>
    <property type="match status" value="1"/>
</dbReference>
<feature type="initiator methionine" description="Removed" evidence="10">
    <location>
        <position position="1"/>
    </location>
</feature>
<keyword evidence="7 10" id="KW-0808">Transferase</keyword>
<dbReference type="GO" id="GO:0046349">
    <property type="term" value="P:amino sugar biosynthetic process"/>
    <property type="evidence" value="ECO:0007669"/>
    <property type="project" value="UniProtKB-ARBA"/>
</dbReference>
<dbReference type="EMBL" id="MCSW01000157">
    <property type="protein sequence ID" value="PMF22836.1"/>
    <property type="molecule type" value="Genomic_DNA"/>
</dbReference>
<dbReference type="Pfam" id="PF13522">
    <property type="entry name" value="GATase_6"/>
    <property type="match status" value="1"/>
</dbReference>
<keyword evidence="5 10" id="KW-0963">Cytoplasm</keyword>
<dbReference type="GO" id="GO:0006047">
    <property type="term" value="P:UDP-N-acetylglucosamine metabolic process"/>
    <property type="evidence" value="ECO:0007669"/>
    <property type="project" value="TreeGrafter"/>
</dbReference>
<evidence type="ECO:0000313" key="15">
    <source>
        <dbReference type="Proteomes" id="UP000235405"/>
    </source>
</evidence>
<reference evidence="15 16" key="1">
    <citation type="submission" date="2016-07" db="EMBL/GenBank/DDBJ databases">
        <title>Nontailed viruses are major unrecognized killers of bacteria in the ocean.</title>
        <authorList>
            <person name="Kauffman K."/>
            <person name="Hussain F."/>
            <person name="Yang J."/>
            <person name="Arevalo P."/>
            <person name="Brown J."/>
            <person name="Cutler M."/>
            <person name="Kelly L."/>
            <person name="Polz M.F."/>
        </authorList>
    </citation>
    <scope>NUCLEOTIDE SEQUENCE [LARGE SCALE GENOMIC DNA]</scope>
    <source>
        <strain evidence="16">10N.261.48.B5</strain>
        <strain evidence="15">10N.286.54.F3</strain>
    </source>
</reference>
<evidence type="ECO:0000256" key="8">
    <source>
        <dbReference type="ARBA" id="ARBA00022737"/>
    </source>
</evidence>
<dbReference type="InterPro" id="IPR047084">
    <property type="entry name" value="GFAT_N"/>
</dbReference>
<comment type="subcellular location">
    <subcellularLocation>
        <location evidence="2 10">Cytoplasm</location>
    </subcellularLocation>
</comment>
<keyword evidence="9" id="KW-0315">Glutamine amidotransferase</keyword>
<evidence type="ECO:0000313" key="14">
    <source>
        <dbReference type="EMBL" id="PMM40973.1"/>
    </source>
</evidence>
<evidence type="ECO:0000313" key="13">
    <source>
        <dbReference type="EMBL" id="PMF22836.1"/>
    </source>
</evidence>
<dbReference type="InterPro" id="IPR046348">
    <property type="entry name" value="SIS_dom_sf"/>
</dbReference>
<comment type="subunit">
    <text evidence="10">Homodimer.</text>
</comment>
<protein>
    <recommendedName>
        <fullName evidence="4 10">Glutamine--fructose-6-phosphate aminotransferase [isomerizing]</fullName>
        <ecNumber evidence="3 10">2.6.1.16</ecNumber>
    </recommendedName>
    <alternativeName>
        <fullName evidence="10">D-fructose-6-phosphate amidotransferase</fullName>
    </alternativeName>
    <alternativeName>
        <fullName evidence="10">GFAT</fullName>
    </alternativeName>
    <alternativeName>
        <fullName evidence="10">Glucosamine-6-phosphate synthase</fullName>
    </alternativeName>
    <alternativeName>
        <fullName evidence="10">Hexosephosphate aminotransferase</fullName>
    </alternativeName>
    <alternativeName>
        <fullName evidence="10">L-glutamine--D-fructose-6-phosphate amidotransferase</fullName>
    </alternativeName>
</protein>
<feature type="active site" description="Nucleophile; for GATase activity" evidence="10">
    <location>
        <position position="2"/>
    </location>
</feature>
<dbReference type="CDD" id="cd05008">
    <property type="entry name" value="SIS_GlmS_GlmD_1"/>
    <property type="match status" value="1"/>
</dbReference>
<comment type="function">
    <text evidence="10">Catalyzes the first step in hexosamine metabolism, converting fructose-6P into glucosamine-6P using glutamine as a nitrogen source.</text>
</comment>
<feature type="domain" description="Glutamine amidotransferase type-2" evidence="11">
    <location>
        <begin position="2"/>
        <end position="218"/>
    </location>
</feature>
<dbReference type="PROSITE" id="PS51278">
    <property type="entry name" value="GATASE_TYPE_2"/>
    <property type="match status" value="1"/>
</dbReference>
<dbReference type="GO" id="GO:0004360">
    <property type="term" value="F:glutamine-fructose-6-phosphate transaminase (isomerizing) activity"/>
    <property type="evidence" value="ECO:0007669"/>
    <property type="project" value="UniProtKB-UniRule"/>
</dbReference>
<evidence type="ECO:0000313" key="16">
    <source>
        <dbReference type="Proteomes" id="UP000235533"/>
    </source>
</evidence>
<dbReference type="Gene3D" id="3.60.20.10">
    <property type="entry name" value="Glutamine Phosphoribosylpyrophosphate, subunit 1, domain 1"/>
    <property type="match status" value="1"/>
</dbReference>
<evidence type="ECO:0000256" key="6">
    <source>
        <dbReference type="ARBA" id="ARBA00022576"/>
    </source>
</evidence>
<dbReference type="Gene3D" id="3.40.50.10490">
    <property type="entry name" value="Glucose-6-phosphate isomerase like protein, domain 1"/>
    <property type="match status" value="2"/>
</dbReference>
<dbReference type="GO" id="GO:0006002">
    <property type="term" value="P:fructose 6-phosphate metabolic process"/>
    <property type="evidence" value="ECO:0007669"/>
    <property type="project" value="TreeGrafter"/>
</dbReference>
<dbReference type="InterPro" id="IPR035490">
    <property type="entry name" value="GlmS/FrlB_SIS"/>
</dbReference>
<reference evidence="14" key="3">
    <citation type="journal article" date="2018" name="Nature">
        <title>A major lineage of non-tailed dsDNA viruses as unrecognized killers of marine bacteria.</title>
        <authorList>
            <person name="Kauffman K.M."/>
            <person name="Hussain F.A."/>
            <person name="Yang J."/>
            <person name="Arevalo P."/>
            <person name="Brown J.M."/>
            <person name="Chang W.K."/>
            <person name="VanInsberghe D."/>
            <person name="Elsherbini J."/>
            <person name="Sharma R.S."/>
            <person name="Cutler M.B."/>
            <person name="Kelly L."/>
            <person name="Polz M.F."/>
        </authorList>
    </citation>
    <scope>NUCLEOTIDE SEQUENCE</scope>
    <source>
        <strain evidence="14">10N.261.48.B5</strain>
        <strain evidence="13">10N.286.54.F3</strain>
    </source>
</reference>
<evidence type="ECO:0000256" key="2">
    <source>
        <dbReference type="ARBA" id="ARBA00004496"/>
    </source>
</evidence>
<dbReference type="GO" id="GO:0005829">
    <property type="term" value="C:cytosol"/>
    <property type="evidence" value="ECO:0007669"/>
    <property type="project" value="TreeGrafter"/>
</dbReference>
<sequence length="610" mass="66812">MCGIVGAVAQRDVAEILVEGLRRLEYRGYDSAGVAVVDSESNLTRVRRLGKVQELADAVDQQHVIGGTGIAHTRWATHGEPSEANAHPHMSGDIAVVHNGIIENHETLRALLQERGYVFTSQTDTEVIAHLVEWELRTSDSLVEALQKTAKQLDGAYGTVAVDRKDPSRIVVARSGSPIVIGFGVGENFLASDQLALLSVTRRFMYLEEGDVAEVTRRDVTVFDVAGERVEREIVESNAEHDAGDKGQYRHFMQKEIFEQPTALINTMEGRISDTSVITNAIGVKAEEILSKVEHVQIIACGTSYNSGMAARYWFESLAGVSCDVEIASEFRYRDFVVRPNSLLVTLSQSGETADTLAALRLAKEKGYMSAMTICNVAGSSLVRESDFAFMTRAGTEIGVASTKAFTTQLAAMLMMVTSIGRLQGRINEEKEAEIVQALHQLPADIEKALAFDKEIEALAPDFADKHHTLFLGRGEFYPIAMEASLKLKEISYIHAEAYAAGELKHGPLALIDADMPVVVIAPSNDLLEKLKSNVEEVRARGGLLYVFADEDAGFESDENMKIIKMPHVSEVTAPIYYTVPMQLLSYHVALIKGTDVDQPRNLAKAVTVE</sequence>
<evidence type="ECO:0000256" key="7">
    <source>
        <dbReference type="ARBA" id="ARBA00022679"/>
    </source>
</evidence>
<name>A0A2N7JK18_VIBSP</name>
<dbReference type="FunFam" id="3.40.50.10490:FF:000002">
    <property type="entry name" value="Glutamine--fructose-6-phosphate aminotransferase [isomerizing]"/>
    <property type="match status" value="1"/>
</dbReference>
<comment type="caution">
    <text evidence="14">The sequence shown here is derived from an EMBL/GenBank/DDBJ whole genome shotgun (WGS) entry which is preliminary data.</text>
</comment>
<feature type="domain" description="SIS" evidence="12">
    <location>
        <begin position="459"/>
        <end position="600"/>
    </location>
</feature>
<dbReference type="RefSeq" id="WP_102453216.1">
    <property type="nucleotide sequence ID" value="NZ_CAWNUC010000012.1"/>
</dbReference>
<dbReference type="FunFam" id="3.40.50.10490:FF:000001">
    <property type="entry name" value="Glutamine--fructose-6-phosphate aminotransferase [isomerizing]"/>
    <property type="match status" value="1"/>
</dbReference>
<dbReference type="AlphaFoldDB" id="A0A2N7JK18"/>
<dbReference type="GO" id="GO:0097367">
    <property type="term" value="F:carbohydrate derivative binding"/>
    <property type="evidence" value="ECO:0007669"/>
    <property type="project" value="InterPro"/>
</dbReference>
<proteinExistence type="inferred from homology"/>